<feature type="compositionally biased region" description="Polar residues" evidence="1">
    <location>
        <begin position="282"/>
        <end position="303"/>
    </location>
</feature>
<dbReference type="GO" id="GO:0006952">
    <property type="term" value="P:defense response"/>
    <property type="evidence" value="ECO:0007669"/>
    <property type="project" value="InterPro"/>
</dbReference>
<dbReference type="InterPro" id="IPR000008">
    <property type="entry name" value="C2_dom"/>
</dbReference>
<evidence type="ECO:0000313" key="5">
    <source>
        <dbReference type="Proteomes" id="UP000002051"/>
    </source>
</evidence>
<dbReference type="EnsemblPlants" id="AES98429">
    <property type="protein sequence ID" value="AES98429"/>
    <property type="gene ID" value="MTR_5g068530"/>
</dbReference>
<dbReference type="KEGG" id="mtr:11416499"/>
<reference evidence="4" key="3">
    <citation type="submission" date="2015-04" db="UniProtKB">
        <authorList>
            <consortium name="EnsemblPlants"/>
        </authorList>
    </citation>
    <scope>IDENTIFICATION</scope>
    <source>
        <strain evidence="4">cv. Jemalong A17</strain>
    </source>
</reference>
<dbReference type="STRING" id="3880.G7K645"/>
<accession>A0A0C3XN42</accession>
<dbReference type="PANTHER" id="PTHR32246">
    <property type="entry name" value="INGRESSION PROTEIN FIC1"/>
    <property type="match status" value="1"/>
</dbReference>
<dbReference type="Pfam" id="PF00168">
    <property type="entry name" value="C2"/>
    <property type="match status" value="1"/>
</dbReference>
<evidence type="ECO:0000256" key="1">
    <source>
        <dbReference type="SAM" id="MobiDB-lite"/>
    </source>
</evidence>
<feature type="region of interest" description="Disordered" evidence="1">
    <location>
        <begin position="251"/>
        <end position="311"/>
    </location>
</feature>
<reference evidence="3 5" key="1">
    <citation type="journal article" date="2011" name="Nature">
        <title>The Medicago genome provides insight into the evolution of rhizobial symbioses.</title>
        <authorList>
            <person name="Young N.D."/>
            <person name="Debelle F."/>
            <person name="Oldroyd G.E."/>
            <person name="Geurts R."/>
            <person name="Cannon S.B."/>
            <person name="Udvardi M.K."/>
            <person name="Benedito V.A."/>
            <person name="Mayer K.F."/>
            <person name="Gouzy J."/>
            <person name="Schoof H."/>
            <person name="Van de Peer Y."/>
            <person name="Proost S."/>
            <person name="Cook D.R."/>
            <person name="Meyers B.C."/>
            <person name="Spannagl M."/>
            <person name="Cheung F."/>
            <person name="De Mita S."/>
            <person name="Krishnakumar V."/>
            <person name="Gundlach H."/>
            <person name="Zhou S."/>
            <person name="Mudge J."/>
            <person name="Bharti A.K."/>
            <person name="Murray J.D."/>
            <person name="Naoumkina M.A."/>
            <person name="Rosen B."/>
            <person name="Silverstein K.A."/>
            <person name="Tang H."/>
            <person name="Rombauts S."/>
            <person name="Zhao P.X."/>
            <person name="Zhou P."/>
            <person name="Barbe V."/>
            <person name="Bardou P."/>
            <person name="Bechner M."/>
            <person name="Bellec A."/>
            <person name="Berger A."/>
            <person name="Berges H."/>
            <person name="Bidwell S."/>
            <person name="Bisseling T."/>
            <person name="Choisne N."/>
            <person name="Couloux A."/>
            <person name="Denny R."/>
            <person name="Deshpande S."/>
            <person name="Dai X."/>
            <person name="Doyle J.J."/>
            <person name="Dudez A.M."/>
            <person name="Farmer A.D."/>
            <person name="Fouteau S."/>
            <person name="Franken C."/>
            <person name="Gibelin C."/>
            <person name="Gish J."/>
            <person name="Goldstein S."/>
            <person name="Gonzalez A.J."/>
            <person name="Green P.J."/>
            <person name="Hallab A."/>
            <person name="Hartog M."/>
            <person name="Hua A."/>
            <person name="Humphray S.J."/>
            <person name="Jeong D.H."/>
            <person name="Jing Y."/>
            <person name="Jocker A."/>
            <person name="Kenton S.M."/>
            <person name="Kim D.J."/>
            <person name="Klee K."/>
            <person name="Lai H."/>
            <person name="Lang C."/>
            <person name="Lin S."/>
            <person name="Macmil S.L."/>
            <person name="Magdelenat G."/>
            <person name="Matthews L."/>
            <person name="McCorrison J."/>
            <person name="Monaghan E.L."/>
            <person name="Mun J.H."/>
            <person name="Najar F.Z."/>
            <person name="Nicholson C."/>
            <person name="Noirot C."/>
            <person name="O'Bleness M."/>
            <person name="Paule C.R."/>
            <person name="Poulain J."/>
            <person name="Prion F."/>
            <person name="Qin B."/>
            <person name="Qu C."/>
            <person name="Retzel E.F."/>
            <person name="Riddle C."/>
            <person name="Sallet E."/>
            <person name="Samain S."/>
            <person name="Samson N."/>
            <person name="Sanders I."/>
            <person name="Saurat O."/>
            <person name="Scarpelli C."/>
            <person name="Schiex T."/>
            <person name="Segurens B."/>
            <person name="Severin A.J."/>
            <person name="Sherrier D.J."/>
            <person name="Shi R."/>
            <person name="Sims S."/>
            <person name="Singer S.R."/>
            <person name="Sinharoy S."/>
            <person name="Sterck L."/>
            <person name="Viollet A."/>
            <person name="Wang B.B."/>
            <person name="Wang K."/>
            <person name="Wang M."/>
            <person name="Wang X."/>
            <person name="Warfsmann J."/>
            <person name="Weissenbach J."/>
            <person name="White D.D."/>
            <person name="White J.D."/>
            <person name="Wiley G.B."/>
            <person name="Wincker P."/>
            <person name="Xing Y."/>
            <person name="Yang L."/>
            <person name="Yao Z."/>
            <person name="Ying F."/>
            <person name="Zhai J."/>
            <person name="Zhou L."/>
            <person name="Zuber A."/>
            <person name="Denarie J."/>
            <person name="Dixon R.A."/>
            <person name="May G.D."/>
            <person name="Schwartz D.C."/>
            <person name="Rogers J."/>
            <person name="Quetier F."/>
            <person name="Town C.D."/>
            <person name="Roe B.A."/>
        </authorList>
    </citation>
    <scope>NUCLEOTIDE SEQUENCE [LARGE SCALE GENOMIC DNA]</scope>
    <source>
        <strain evidence="3">A17</strain>
        <strain evidence="4 5">cv. Jemalong A17</strain>
    </source>
</reference>
<dbReference type="EMBL" id="CM001221">
    <property type="protein sequence ID" value="AES98429.2"/>
    <property type="molecule type" value="Genomic_DNA"/>
</dbReference>
<dbReference type="InterPro" id="IPR044750">
    <property type="entry name" value="C2_SRC2/BAP"/>
</dbReference>
<dbReference type="InterPro" id="IPR035892">
    <property type="entry name" value="C2_domain_sf"/>
</dbReference>
<dbReference type="SUPFAM" id="SSF49562">
    <property type="entry name" value="C2 domain (Calcium/lipid-binding domain, CaLB)"/>
    <property type="match status" value="1"/>
</dbReference>
<evidence type="ECO:0000259" key="2">
    <source>
        <dbReference type="PROSITE" id="PS50004"/>
    </source>
</evidence>
<dbReference type="PANTHER" id="PTHR32246:SF15">
    <property type="entry name" value="CALCIUM-DEPENDENT LIPID-BINDING (CALB DOMAIN) FAMILY PROTEIN"/>
    <property type="match status" value="1"/>
</dbReference>
<dbReference type="SMART" id="SM00239">
    <property type="entry name" value="C2"/>
    <property type="match status" value="1"/>
</dbReference>
<keyword evidence="5" id="KW-1185">Reference proteome</keyword>
<feature type="compositionally biased region" description="Pro residues" evidence="1">
    <location>
        <begin position="262"/>
        <end position="273"/>
    </location>
</feature>
<reference evidence="3 5" key="2">
    <citation type="journal article" date="2014" name="BMC Genomics">
        <title>An improved genome release (version Mt4.0) for the model legume Medicago truncatula.</title>
        <authorList>
            <person name="Tang H."/>
            <person name="Krishnakumar V."/>
            <person name="Bidwell S."/>
            <person name="Rosen B."/>
            <person name="Chan A."/>
            <person name="Zhou S."/>
            <person name="Gentzbittel L."/>
            <person name="Childs K.L."/>
            <person name="Yandell M."/>
            <person name="Gundlach H."/>
            <person name="Mayer K.F."/>
            <person name="Schwartz D.C."/>
            <person name="Town C.D."/>
        </authorList>
    </citation>
    <scope>GENOME REANNOTATION</scope>
    <source>
        <strain evidence="4 5">cv. Jemalong A17</strain>
    </source>
</reference>
<dbReference type="AlphaFoldDB" id="G7K645"/>
<feature type="domain" description="C2" evidence="2">
    <location>
        <begin position="26"/>
        <end position="149"/>
    </location>
</feature>
<dbReference type="Proteomes" id="UP000002051">
    <property type="component" value="Chromosome 5"/>
</dbReference>
<evidence type="ECO:0000313" key="4">
    <source>
        <dbReference type="EnsemblPlants" id="AES98429"/>
    </source>
</evidence>
<feature type="region of interest" description="Disordered" evidence="1">
    <location>
        <begin position="181"/>
        <end position="239"/>
    </location>
</feature>
<dbReference type="CDD" id="cd04051">
    <property type="entry name" value="C2_SRC2_like"/>
    <property type="match status" value="1"/>
</dbReference>
<dbReference type="PROSITE" id="PS50004">
    <property type="entry name" value="C2"/>
    <property type="match status" value="1"/>
</dbReference>
<proteinExistence type="predicted"/>
<organism evidence="3 5">
    <name type="scientific">Medicago truncatula</name>
    <name type="common">Barrel medic</name>
    <name type="synonym">Medicago tribuloides</name>
    <dbReference type="NCBI Taxonomy" id="3880"/>
    <lineage>
        <taxon>Eukaryota</taxon>
        <taxon>Viridiplantae</taxon>
        <taxon>Streptophyta</taxon>
        <taxon>Embryophyta</taxon>
        <taxon>Tracheophyta</taxon>
        <taxon>Spermatophyta</taxon>
        <taxon>Magnoliopsida</taxon>
        <taxon>eudicotyledons</taxon>
        <taxon>Gunneridae</taxon>
        <taxon>Pentapetalae</taxon>
        <taxon>rosids</taxon>
        <taxon>fabids</taxon>
        <taxon>Fabales</taxon>
        <taxon>Fabaceae</taxon>
        <taxon>Papilionoideae</taxon>
        <taxon>50 kb inversion clade</taxon>
        <taxon>NPAAA clade</taxon>
        <taxon>Hologalegina</taxon>
        <taxon>IRL clade</taxon>
        <taxon>Trifolieae</taxon>
        <taxon>Medicago</taxon>
    </lineage>
</organism>
<accession>G7K645</accession>
<evidence type="ECO:0000313" key="3">
    <source>
        <dbReference type="EMBL" id="AES98429.2"/>
    </source>
</evidence>
<dbReference type="Gene3D" id="2.60.40.150">
    <property type="entry name" value="C2 domain"/>
    <property type="match status" value="1"/>
</dbReference>
<protein>
    <submittedName>
        <fullName evidence="3">C2 domain protein</fullName>
    </submittedName>
</protein>
<name>G7K645_MEDTR</name>
<gene>
    <name evidence="4" type="primary">11416499</name>
    <name evidence="3" type="ordered locus">MTR_5g068530</name>
</gene>
<sequence length="358" mass="38857">MENLFSHCKTITLYHFLHQHNITSLPLNILSKPLFSVFSMVKIWVEICIISARGVRASHSLWKRQWYAIGWVDPTNKYITKVDASTNTNPLWRTKFSIQVDNSDPNFHDLALNVEVYSRDPFFFTEKLHGSATVLLKEFLAKGLLNDEGLRQGSEEVGSYQLRKKKSGKPSGFVDVSVRVSEDNEEPNSHSGNGGGIELLDNGNKGRFGQGYHQQMDPASFNGPHKQAQTNVPYSHPVPYPTNYSNPYVGGPSYPAASGPSYQPPRTPPPPPTSNVGYPPNFHQSNNGLASSYFNMPSSSGTAPRQRGPPGFAMGAGAGALAAGAVMFGDNFMSGFDVPSGAGALAAGAVTFATDPLF</sequence>
<dbReference type="OrthoDB" id="1910234at2759"/>
<dbReference type="eggNOG" id="ENOG502R3QF">
    <property type="taxonomic scope" value="Eukaryota"/>
</dbReference>